<dbReference type="PROSITE" id="PS51384">
    <property type="entry name" value="FAD_FR"/>
    <property type="match status" value="1"/>
</dbReference>
<evidence type="ECO:0000256" key="2">
    <source>
        <dbReference type="ARBA" id="ARBA00022630"/>
    </source>
</evidence>
<evidence type="ECO:0000313" key="11">
    <source>
        <dbReference type="Proteomes" id="UP000517916"/>
    </source>
</evidence>
<dbReference type="EMBL" id="JACJID010000001">
    <property type="protein sequence ID" value="MBA8924721.1"/>
    <property type="molecule type" value="Genomic_DNA"/>
</dbReference>
<evidence type="ECO:0000256" key="1">
    <source>
        <dbReference type="ARBA" id="ARBA00001974"/>
    </source>
</evidence>
<feature type="domain" description="FAD-binding FR-type" evidence="9">
    <location>
        <begin position="1"/>
        <end position="103"/>
    </location>
</feature>
<name>A0ABR6BCZ7_9PSEU</name>
<dbReference type="Gene3D" id="2.40.30.10">
    <property type="entry name" value="Translation factors"/>
    <property type="match status" value="1"/>
</dbReference>
<keyword evidence="7" id="KW-0411">Iron-sulfur</keyword>
<keyword evidence="6" id="KW-0408">Iron</keyword>
<evidence type="ECO:0000313" key="10">
    <source>
        <dbReference type="EMBL" id="MBA8924721.1"/>
    </source>
</evidence>
<keyword evidence="3" id="KW-0001">2Fe-2S</keyword>
<dbReference type="SUPFAM" id="SSF52343">
    <property type="entry name" value="Ferredoxin reductase-like, C-terminal NADP-linked domain"/>
    <property type="match status" value="1"/>
</dbReference>
<reference evidence="10 11" key="1">
    <citation type="submission" date="2020-08" db="EMBL/GenBank/DDBJ databases">
        <title>Genomic Encyclopedia of Archaeal and Bacterial Type Strains, Phase II (KMG-II): from individual species to whole genera.</title>
        <authorList>
            <person name="Goeker M."/>
        </authorList>
    </citation>
    <scope>NUCLEOTIDE SEQUENCE [LARGE SCALE GENOMIC DNA]</scope>
    <source>
        <strain evidence="10 11">DSM 43850</strain>
    </source>
</reference>
<dbReference type="RefSeq" id="WP_182836908.1">
    <property type="nucleotide sequence ID" value="NZ_BAAABQ010000001.1"/>
</dbReference>
<dbReference type="InterPro" id="IPR039261">
    <property type="entry name" value="FNR_nucleotide-bd"/>
</dbReference>
<dbReference type="InterPro" id="IPR006058">
    <property type="entry name" value="2Fe2S_fd_BS"/>
</dbReference>
<dbReference type="InterPro" id="IPR050415">
    <property type="entry name" value="MRET"/>
</dbReference>
<dbReference type="InterPro" id="IPR017927">
    <property type="entry name" value="FAD-bd_FR_type"/>
</dbReference>
<feature type="domain" description="2Fe-2S ferredoxin-type" evidence="8">
    <location>
        <begin position="215"/>
        <end position="305"/>
    </location>
</feature>
<dbReference type="PROSITE" id="PS51085">
    <property type="entry name" value="2FE2S_FER_2"/>
    <property type="match status" value="1"/>
</dbReference>
<evidence type="ECO:0000259" key="8">
    <source>
        <dbReference type="PROSITE" id="PS51085"/>
    </source>
</evidence>
<organism evidence="10 11">
    <name type="scientific">Kutzneria viridogrisea</name>
    <dbReference type="NCBI Taxonomy" id="47990"/>
    <lineage>
        <taxon>Bacteria</taxon>
        <taxon>Bacillati</taxon>
        <taxon>Actinomycetota</taxon>
        <taxon>Actinomycetes</taxon>
        <taxon>Pseudonocardiales</taxon>
        <taxon>Pseudonocardiaceae</taxon>
        <taxon>Kutzneria</taxon>
    </lineage>
</organism>
<evidence type="ECO:0000259" key="9">
    <source>
        <dbReference type="PROSITE" id="PS51384"/>
    </source>
</evidence>
<accession>A0ABR6BCZ7</accession>
<keyword evidence="2" id="KW-0285">Flavoprotein</keyword>
<protein>
    <submittedName>
        <fullName evidence="10">Ferredoxin-NADP reductase</fullName>
    </submittedName>
</protein>
<dbReference type="SUPFAM" id="SSF54292">
    <property type="entry name" value="2Fe-2S ferredoxin-like"/>
    <property type="match status" value="1"/>
</dbReference>
<dbReference type="PROSITE" id="PS00197">
    <property type="entry name" value="2FE2S_FER_1"/>
    <property type="match status" value="1"/>
</dbReference>
<evidence type="ECO:0000256" key="5">
    <source>
        <dbReference type="ARBA" id="ARBA00023002"/>
    </source>
</evidence>
<dbReference type="PRINTS" id="PR00409">
    <property type="entry name" value="PHDIOXRDTASE"/>
</dbReference>
<evidence type="ECO:0000256" key="4">
    <source>
        <dbReference type="ARBA" id="ARBA00022723"/>
    </source>
</evidence>
<evidence type="ECO:0000256" key="6">
    <source>
        <dbReference type="ARBA" id="ARBA00023004"/>
    </source>
</evidence>
<dbReference type="PANTHER" id="PTHR47354:SF1">
    <property type="entry name" value="CARNITINE MONOOXYGENASE REDUCTASE SUBUNIT"/>
    <property type="match status" value="1"/>
</dbReference>
<dbReference type="CDD" id="cd00207">
    <property type="entry name" value="fer2"/>
    <property type="match status" value="1"/>
</dbReference>
<evidence type="ECO:0000256" key="3">
    <source>
        <dbReference type="ARBA" id="ARBA00022714"/>
    </source>
</evidence>
<dbReference type="InterPro" id="IPR001041">
    <property type="entry name" value="2Fe-2S_ferredoxin-type"/>
</dbReference>
<dbReference type="Proteomes" id="UP000517916">
    <property type="component" value="Unassembled WGS sequence"/>
</dbReference>
<dbReference type="SUPFAM" id="SSF63380">
    <property type="entry name" value="Riboflavin synthase domain-like"/>
    <property type="match status" value="1"/>
</dbReference>
<keyword evidence="11" id="KW-1185">Reference proteome</keyword>
<dbReference type="InterPro" id="IPR036010">
    <property type="entry name" value="2Fe-2S_ferredoxin-like_sf"/>
</dbReference>
<dbReference type="Gene3D" id="3.40.50.80">
    <property type="entry name" value="Nucleotide-binding domain of ferredoxin-NADP reductase (FNR) module"/>
    <property type="match status" value="1"/>
</dbReference>
<proteinExistence type="predicted"/>
<evidence type="ECO:0000256" key="7">
    <source>
        <dbReference type="ARBA" id="ARBA00023014"/>
    </source>
</evidence>
<dbReference type="PANTHER" id="PTHR47354">
    <property type="entry name" value="NADH OXIDOREDUCTASE HCR"/>
    <property type="match status" value="1"/>
</dbReference>
<sequence length="305" mass="33292">MTLTQRIVLEHLDRVAEDVLSLTLRGAHGPLARWKPGAHIDLSLPNWLTRQYSLCGDPADREHYRIAVRHERLSRGGSDYIHRYLKAGRELDISLPRNNFPLVPAREYLFLAGGIGITAVVPMLRAAHERGTPARLVYVGRSTATMPFVEQLRSSYGDSVTIVDTEREQRPDLGLLSAGLGPSAVVYCCGPASMIAAAESVFDPGQLHTERFRPARRTFAPNTAFTAVCARSGREVQVPADESLLDALNHAGLPVPSGCREGVCGSCVLTVLEGEPEHRDEIGADRSQVAACVSRSRSPRLVLDL</sequence>
<dbReference type="Gene3D" id="3.10.20.30">
    <property type="match status" value="1"/>
</dbReference>
<keyword evidence="4" id="KW-0479">Metal-binding</keyword>
<dbReference type="Pfam" id="PF00111">
    <property type="entry name" value="Fer2"/>
    <property type="match status" value="1"/>
</dbReference>
<gene>
    <name evidence="10" type="ORF">BC739_001918</name>
</gene>
<dbReference type="InterPro" id="IPR012675">
    <property type="entry name" value="Beta-grasp_dom_sf"/>
</dbReference>
<comment type="caution">
    <text evidence="10">The sequence shown here is derived from an EMBL/GenBank/DDBJ whole genome shotgun (WGS) entry which is preliminary data.</text>
</comment>
<dbReference type="InterPro" id="IPR017938">
    <property type="entry name" value="Riboflavin_synthase-like_b-brl"/>
</dbReference>
<comment type="cofactor">
    <cofactor evidence="1">
        <name>FAD</name>
        <dbReference type="ChEBI" id="CHEBI:57692"/>
    </cofactor>
</comment>
<dbReference type="CDD" id="cd06185">
    <property type="entry name" value="PDR_like"/>
    <property type="match status" value="1"/>
</dbReference>
<keyword evidence="5" id="KW-0560">Oxidoreductase</keyword>